<keyword evidence="3" id="KW-1185">Reference proteome</keyword>
<keyword evidence="1" id="KW-0812">Transmembrane</keyword>
<keyword evidence="1" id="KW-1133">Transmembrane helix</keyword>
<dbReference type="Proteomes" id="UP000234240">
    <property type="component" value="Unassembled WGS sequence"/>
</dbReference>
<protein>
    <submittedName>
        <fullName evidence="2">Uncharacterized protein</fullName>
    </submittedName>
</protein>
<proteinExistence type="predicted"/>
<dbReference type="AlphaFoldDB" id="A0A2N5E8G8"/>
<keyword evidence="1" id="KW-0472">Membrane</keyword>
<name>A0A2N5E8G8_9GAMM</name>
<comment type="caution">
    <text evidence="2">The sequence shown here is derived from an EMBL/GenBank/DDBJ whole genome shotgun (WGS) entry which is preliminary data.</text>
</comment>
<feature type="transmembrane region" description="Helical" evidence="1">
    <location>
        <begin position="33"/>
        <end position="50"/>
    </location>
</feature>
<accession>A0A2N5E8G8</accession>
<evidence type="ECO:0000313" key="3">
    <source>
        <dbReference type="Proteomes" id="UP000234240"/>
    </source>
</evidence>
<dbReference type="EMBL" id="PJZF01000006">
    <property type="protein sequence ID" value="PLR37957.1"/>
    <property type="molecule type" value="Genomic_DNA"/>
</dbReference>
<organism evidence="2 3">
    <name type="scientific">Chimaeribacter californicus</name>
    <dbReference type="NCBI Taxonomy" id="2060067"/>
    <lineage>
        <taxon>Bacteria</taxon>
        <taxon>Pseudomonadati</taxon>
        <taxon>Pseudomonadota</taxon>
        <taxon>Gammaproteobacteria</taxon>
        <taxon>Enterobacterales</taxon>
        <taxon>Yersiniaceae</taxon>
        <taxon>Chimaeribacter</taxon>
    </lineage>
</organism>
<gene>
    <name evidence="2" type="ORF">CYR55_09575</name>
</gene>
<sequence length="60" mass="7462">MFKVLIILIIDNAIFPLTILAFAFLWLFLLPEYWWELMLVTLVFLVWFFSRISRRFEKYN</sequence>
<evidence type="ECO:0000313" key="2">
    <source>
        <dbReference type="EMBL" id="PLR37957.1"/>
    </source>
</evidence>
<reference evidence="2 3" key="1">
    <citation type="submission" date="2017-12" db="EMBL/GenBank/DDBJ databases">
        <title>Characterization of six clinical isolates of Enterochimera gen. nov., a novel genus of the Yersiniaciae family and the three species Enterochimera arupensis sp. nov., Enterochimera coloradensis sp. nov, and Enterochimera californica sp. nov.</title>
        <authorList>
            <person name="Rossi A."/>
            <person name="Fisher M."/>
        </authorList>
    </citation>
    <scope>NUCLEOTIDE SEQUENCE [LARGE SCALE GENOMIC DNA]</scope>
    <source>
        <strain evidence="3">2015-Iso6</strain>
    </source>
</reference>
<feature type="transmembrane region" description="Helical" evidence="1">
    <location>
        <begin position="5"/>
        <end position="27"/>
    </location>
</feature>
<evidence type="ECO:0000256" key="1">
    <source>
        <dbReference type="SAM" id="Phobius"/>
    </source>
</evidence>